<dbReference type="InterPro" id="IPR043502">
    <property type="entry name" value="DNA/RNA_pol_sf"/>
</dbReference>
<sequence length="235" mass="26903">MGEEDVYKTAFRTHLGHYEFKVMPFCLTNAPTTFQSLMNNVFRDYLRKFVLIFFDDILFYSASLNEHKQHLERVLEIPREEQLFARLSKCSFGQSKVEYLGHIITWEGVAKDPSKIEAMINWPISKSIKALREFLGLTGYYIRFIQSYGIINRSLTSLLKKNAFQWSAETNTAFLALKQAMSTAPILALSDFTKTFIVETDACSTRIGGCANARRQTPCILHQGFGTLTHGLIYL</sequence>
<dbReference type="OMA" id="KQAMANT"/>
<dbReference type="OrthoDB" id="1702342at2759"/>
<dbReference type="KEGG" id="nta:107819032"/>
<dbReference type="FunFam" id="3.30.70.270:FF:000020">
    <property type="entry name" value="Transposon Tf2-6 polyprotein-like Protein"/>
    <property type="match status" value="1"/>
</dbReference>
<feature type="domain" description="Reverse transcriptase" evidence="1">
    <location>
        <begin position="7"/>
        <end position="104"/>
    </location>
</feature>
<name>A0A1S4CHC2_TOBAC</name>
<dbReference type="Pfam" id="PF17919">
    <property type="entry name" value="RT_RNaseH_2"/>
    <property type="match status" value="1"/>
</dbReference>
<dbReference type="Gene3D" id="3.30.70.270">
    <property type="match status" value="2"/>
</dbReference>
<dbReference type="InterPro" id="IPR051320">
    <property type="entry name" value="Viral_Replic_Matur_Polypro"/>
</dbReference>
<dbReference type="AlphaFoldDB" id="A0A1S4CHC2"/>
<dbReference type="PaxDb" id="4097-A0A1S4CHC2"/>
<evidence type="ECO:0000259" key="1">
    <source>
        <dbReference type="Pfam" id="PF00078"/>
    </source>
</evidence>
<dbReference type="FunFam" id="3.30.70.270:FF:000003">
    <property type="entry name" value="Transposon Ty3-G Gag-Pol polyprotein"/>
    <property type="match status" value="1"/>
</dbReference>
<dbReference type="InterPro" id="IPR041577">
    <property type="entry name" value="RT_RNaseH_2"/>
</dbReference>
<dbReference type="PANTHER" id="PTHR33064:SF37">
    <property type="entry name" value="RIBONUCLEASE H"/>
    <property type="match status" value="1"/>
</dbReference>
<dbReference type="SUPFAM" id="SSF56672">
    <property type="entry name" value="DNA/RNA polymerases"/>
    <property type="match status" value="1"/>
</dbReference>
<protein>
    <submittedName>
        <fullName evidence="3">Uncharacterized mitochondrial protein AtMg00860-like</fullName>
    </submittedName>
</protein>
<evidence type="ECO:0000259" key="2">
    <source>
        <dbReference type="Pfam" id="PF17919"/>
    </source>
</evidence>
<dbReference type="PANTHER" id="PTHR33064">
    <property type="entry name" value="POL PROTEIN"/>
    <property type="match status" value="1"/>
</dbReference>
<organism evidence="3">
    <name type="scientific">Nicotiana tabacum</name>
    <name type="common">Common tobacco</name>
    <dbReference type="NCBI Taxonomy" id="4097"/>
    <lineage>
        <taxon>Eukaryota</taxon>
        <taxon>Viridiplantae</taxon>
        <taxon>Streptophyta</taxon>
        <taxon>Embryophyta</taxon>
        <taxon>Tracheophyta</taxon>
        <taxon>Spermatophyta</taxon>
        <taxon>Magnoliopsida</taxon>
        <taxon>eudicotyledons</taxon>
        <taxon>Gunneridae</taxon>
        <taxon>Pentapetalae</taxon>
        <taxon>asterids</taxon>
        <taxon>lamiids</taxon>
        <taxon>Solanales</taxon>
        <taxon>Solanaceae</taxon>
        <taxon>Nicotianoideae</taxon>
        <taxon>Nicotianeae</taxon>
        <taxon>Nicotiana</taxon>
    </lineage>
</organism>
<dbReference type="InterPro" id="IPR043128">
    <property type="entry name" value="Rev_trsase/Diguanyl_cyclase"/>
</dbReference>
<dbReference type="InterPro" id="IPR000477">
    <property type="entry name" value="RT_dom"/>
</dbReference>
<dbReference type="Pfam" id="PF00078">
    <property type="entry name" value="RVT_1"/>
    <property type="match status" value="1"/>
</dbReference>
<reference evidence="3" key="1">
    <citation type="submission" date="2025-08" db="UniProtKB">
        <authorList>
            <consortium name="RefSeq"/>
        </authorList>
    </citation>
    <scope>IDENTIFICATION</scope>
</reference>
<accession>A0A1S4CHC2</accession>
<proteinExistence type="predicted"/>
<evidence type="ECO:0000313" key="3">
    <source>
        <dbReference type="RefSeq" id="XP_016500597.1"/>
    </source>
</evidence>
<gene>
    <name evidence="3" type="primary">LOC107819032</name>
</gene>
<dbReference type="RefSeq" id="XP_016500597.1">
    <property type="nucleotide sequence ID" value="XM_016645111.1"/>
</dbReference>
<dbReference type="CDD" id="cd01647">
    <property type="entry name" value="RT_LTR"/>
    <property type="match status" value="1"/>
</dbReference>
<dbReference type="STRING" id="4097.A0A1S4CHC2"/>
<feature type="domain" description="Reverse transcriptase/retrotransposon-derived protein RNase H-like" evidence="2">
    <location>
        <begin position="166"/>
        <end position="215"/>
    </location>
</feature>